<dbReference type="GO" id="GO:0019464">
    <property type="term" value="P:glycine decarboxylation via glycine cleavage system"/>
    <property type="evidence" value="ECO:0007669"/>
    <property type="project" value="TreeGrafter"/>
</dbReference>
<evidence type="ECO:0000313" key="9">
    <source>
        <dbReference type="EMBL" id="ABC64104.1"/>
    </source>
</evidence>
<dbReference type="HOGENOM" id="CLU_004620_5_0_5"/>
<dbReference type="Pfam" id="PF21478">
    <property type="entry name" value="GcvP2_C"/>
    <property type="match status" value="1"/>
</dbReference>
<dbReference type="eggNOG" id="COG1003">
    <property type="taxonomic scope" value="Bacteria"/>
</dbReference>
<dbReference type="NCBIfam" id="NF003346">
    <property type="entry name" value="PRK04366.1"/>
    <property type="match status" value="1"/>
</dbReference>
<dbReference type="InterPro" id="IPR020581">
    <property type="entry name" value="GDC_P"/>
</dbReference>
<dbReference type="EC" id="1.4.4.2" evidence="2"/>
<dbReference type="PANTHER" id="PTHR11773">
    <property type="entry name" value="GLYCINE DEHYDROGENASE, DECARBOXYLATING"/>
    <property type="match status" value="1"/>
</dbReference>
<protein>
    <recommendedName>
        <fullName evidence="2">glycine dehydrogenase (aminomethyl-transferring)</fullName>
        <ecNumber evidence="2">1.4.4.2</ecNumber>
    </recommendedName>
</protein>
<dbReference type="GO" id="GO:0005960">
    <property type="term" value="C:glycine cleavage complex"/>
    <property type="evidence" value="ECO:0007669"/>
    <property type="project" value="TreeGrafter"/>
</dbReference>
<dbReference type="STRING" id="314225.ELI_10060"/>
<dbReference type="AlphaFoldDB" id="Q2N887"/>
<dbReference type="SUPFAM" id="SSF53383">
    <property type="entry name" value="PLP-dependent transferases"/>
    <property type="match status" value="1"/>
</dbReference>
<evidence type="ECO:0000259" key="7">
    <source>
        <dbReference type="Pfam" id="PF00266"/>
    </source>
</evidence>
<dbReference type="Gene3D" id="3.40.640.10">
    <property type="entry name" value="Type I PLP-dependent aspartate aminotransferase-like (Major domain)"/>
    <property type="match status" value="1"/>
</dbReference>
<dbReference type="InterPro" id="IPR000192">
    <property type="entry name" value="Aminotrans_V_dom"/>
</dbReference>
<accession>Q2N887</accession>
<feature type="region of interest" description="Disordered" evidence="6">
    <location>
        <begin position="48"/>
        <end position="68"/>
    </location>
</feature>
<sequence length="543" mass="58079">MNAPNASGWKPAMVPAGEDGLHNGPATTTGNRALMLEEPLLFEIGHAETTGVDLPENSGESSSRLGGLDRSEPIGLVGLTEPETVRHYTRLSRQNYGIDLGLFPLGSCTMKHNPRLNEKVARMPGFADIHPLQPVATVRGALEVINELAFWLIDLTGMHGVAMSPKAGAHGELCGILCIRAALEARGDAREVILVPESAHGTNPATAAFAGYKVEDIPATPEGRVDLDALKKRLGPDVAGVMITNPNTCGLFERDMKAISDAVHEAGGFVYCDGANFNAIVGKVRPGDLGVDAMHINLHKTFSTPHGGGGPGSGPVVLSEALSPFGPLPYTARTKDGVVHLIEEEDAERFSQEHFDGRMQHFGRMTAFHGQMGMFTRALSYILSHGADGLKQVAEDAVLNANYVLRSLEDVLDAPFGKSGPCMHEALFSDRGFTGDLSTLDLAKGLIDEGYHPMTVYFPLVVHGAMLVEPTETESKAALDQFITAFRSVAERAKAGDESLKEAPYYAPRRRLDETQAARKPMLAWQGETAPAGKPTMTEQGGS</sequence>
<feature type="region of interest" description="Disordered" evidence="6">
    <location>
        <begin position="1"/>
        <end position="23"/>
    </location>
</feature>
<comment type="function">
    <text evidence="1">The glycine cleavage system catalyzes the degradation of glycine. The P protein binds the alpha-amino group of glycine through its pyridoxal phosphate cofactor; CO(2) is released and the remaining methylamine moiety is then transferred to the lipoamide cofactor of the H protein.</text>
</comment>
<proteinExistence type="predicted"/>
<evidence type="ECO:0000256" key="5">
    <source>
        <dbReference type="ARBA" id="ARBA00049026"/>
    </source>
</evidence>
<dbReference type="KEGG" id="eli:ELI_10060"/>
<dbReference type="GO" id="GO:0030170">
    <property type="term" value="F:pyridoxal phosphate binding"/>
    <property type="evidence" value="ECO:0007669"/>
    <property type="project" value="TreeGrafter"/>
</dbReference>
<feature type="region of interest" description="Disordered" evidence="6">
    <location>
        <begin position="506"/>
        <end position="543"/>
    </location>
</feature>
<feature type="domain" description="Glycine dehydrogenase C-terminal" evidence="8">
    <location>
        <begin position="395"/>
        <end position="494"/>
    </location>
</feature>
<dbReference type="GO" id="GO:0005829">
    <property type="term" value="C:cytosol"/>
    <property type="evidence" value="ECO:0007669"/>
    <property type="project" value="TreeGrafter"/>
</dbReference>
<dbReference type="InterPro" id="IPR015422">
    <property type="entry name" value="PyrdxlP-dep_Trfase_small"/>
</dbReference>
<dbReference type="OrthoDB" id="9801272at2"/>
<evidence type="ECO:0000256" key="6">
    <source>
        <dbReference type="SAM" id="MobiDB-lite"/>
    </source>
</evidence>
<dbReference type="GO" id="GO:0004375">
    <property type="term" value="F:glycine dehydrogenase (decarboxylating) activity"/>
    <property type="evidence" value="ECO:0007669"/>
    <property type="project" value="UniProtKB-EC"/>
</dbReference>
<evidence type="ECO:0000259" key="8">
    <source>
        <dbReference type="Pfam" id="PF21478"/>
    </source>
</evidence>
<gene>
    <name evidence="9" type="ordered locus">ELI_10060</name>
</gene>
<dbReference type="Proteomes" id="UP000008808">
    <property type="component" value="Chromosome"/>
</dbReference>
<organism evidence="9 10">
    <name type="scientific">Erythrobacter litoralis (strain HTCC2594)</name>
    <dbReference type="NCBI Taxonomy" id="314225"/>
    <lineage>
        <taxon>Bacteria</taxon>
        <taxon>Pseudomonadati</taxon>
        <taxon>Pseudomonadota</taxon>
        <taxon>Alphaproteobacteria</taxon>
        <taxon>Sphingomonadales</taxon>
        <taxon>Erythrobacteraceae</taxon>
        <taxon>Erythrobacter/Porphyrobacter group</taxon>
        <taxon>Erythrobacter</taxon>
    </lineage>
</organism>
<reference evidence="10" key="1">
    <citation type="journal article" date="2009" name="J. Bacteriol.">
        <title>Complete genome sequence of Erythrobacter litoralis HTCC2594.</title>
        <authorList>
            <person name="Oh H.M."/>
            <person name="Giovannoni S.J."/>
            <person name="Ferriera S."/>
            <person name="Johnson J."/>
            <person name="Cho J.C."/>
        </authorList>
    </citation>
    <scope>NUCLEOTIDE SEQUENCE [LARGE SCALE GENOMIC DNA]</scope>
    <source>
        <strain evidence="10">HTCC2594</strain>
    </source>
</reference>
<evidence type="ECO:0000256" key="3">
    <source>
        <dbReference type="ARBA" id="ARBA00022898"/>
    </source>
</evidence>
<evidence type="ECO:0000256" key="4">
    <source>
        <dbReference type="ARBA" id="ARBA00023002"/>
    </source>
</evidence>
<keyword evidence="4" id="KW-0560">Oxidoreductase</keyword>
<dbReference type="EMBL" id="CP000157">
    <property type="protein sequence ID" value="ABC64104.1"/>
    <property type="molecule type" value="Genomic_DNA"/>
</dbReference>
<dbReference type="FunFam" id="3.40.640.10:FF:000224">
    <property type="entry name" value="Probable glycine dehydrogenase (decarboxylating) subunit 2"/>
    <property type="match status" value="1"/>
</dbReference>
<keyword evidence="3" id="KW-0663">Pyridoxal phosphate</keyword>
<dbReference type="GO" id="GO:0016594">
    <property type="term" value="F:glycine binding"/>
    <property type="evidence" value="ECO:0007669"/>
    <property type="project" value="TreeGrafter"/>
</dbReference>
<dbReference type="Gene3D" id="6.20.440.10">
    <property type="match status" value="1"/>
</dbReference>
<dbReference type="InterPro" id="IPR049316">
    <property type="entry name" value="GDC-P_C"/>
</dbReference>
<comment type="catalytic activity">
    <reaction evidence="5">
        <text>N(6)-[(R)-lipoyl]-L-lysyl-[glycine-cleavage complex H protein] + glycine + H(+) = N(6)-[(R)-S(8)-aminomethyldihydrolipoyl]-L-lysyl-[glycine-cleavage complex H protein] + CO2</text>
        <dbReference type="Rhea" id="RHEA:24304"/>
        <dbReference type="Rhea" id="RHEA-COMP:10494"/>
        <dbReference type="Rhea" id="RHEA-COMP:10495"/>
        <dbReference type="ChEBI" id="CHEBI:15378"/>
        <dbReference type="ChEBI" id="CHEBI:16526"/>
        <dbReference type="ChEBI" id="CHEBI:57305"/>
        <dbReference type="ChEBI" id="CHEBI:83099"/>
        <dbReference type="ChEBI" id="CHEBI:83143"/>
        <dbReference type="EC" id="1.4.4.2"/>
    </reaction>
</comment>
<evidence type="ECO:0000313" key="10">
    <source>
        <dbReference type="Proteomes" id="UP000008808"/>
    </source>
</evidence>
<dbReference type="Gene3D" id="3.90.1150.10">
    <property type="entry name" value="Aspartate Aminotransferase, domain 1"/>
    <property type="match status" value="1"/>
</dbReference>
<name>Q2N887_ERYLH</name>
<evidence type="ECO:0000256" key="1">
    <source>
        <dbReference type="ARBA" id="ARBA00003788"/>
    </source>
</evidence>
<dbReference type="RefSeq" id="WP_011414931.1">
    <property type="nucleotide sequence ID" value="NC_007722.1"/>
</dbReference>
<dbReference type="InterPro" id="IPR015424">
    <property type="entry name" value="PyrdxlP-dep_Trfase"/>
</dbReference>
<feature type="domain" description="Aminotransferase class V" evidence="7">
    <location>
        <begin position="190"/>
        <end position="307"/>
    </location>
</feature>
<keyword evidence="10" id="KW-1185">Reference proteome</keyword>
<dbReference type="Pfam" id="PF00266">
    <property type="entry name" value="Aminotran_5"/>
    <property type="match status" value="1"/>
</dbReference>
<dbReference type="PANTHER" id="PTHR11773:SF1">
    <property type="entry name" value="GLYCINE DEHYDROGENASE (DECARBOXYLATING), MITOCHONDRIAL"/>
    <property type="match status" value="1"/>
</dbReference>
<dbReference type="InterPro" id="IPR015421">
    <property type="entry name" value="PyrdxlP-dep_Trfase_major"/>
</dbReference>
<evidence type="ECO:0000256" key="2">
    <source>
        <dbReference type="ARBA" id="ARBA00012134"/>
    </source>
</evidence>